<keyword evidence="6 8" id="KW-1133">Transmembrane helix</keyword>
<comment type="similarity">
    <text evidence="3">Belongs to the wax synthase family.</text>
</comment>
<keyword evidence="7 8" id="KW-0472">Membrane</keyword>
<comment type="pathway">
    <text evidence="2">Secondary metabolite biosynthesis.</text>
</comment>
<evidence type="ECO:0000256" key="4">
    <source>
        <dbReference type="ARBA" id="ARBA00022679"/>
    </source>
</evidence>
<sequence length="258" mass="28751">MGVKYIASPLIFTLLMYKSGLQPDGSCAVNIDSGSRPQFDAITYMTINTTYLLAILCNPEDDFQCMLVPVLTLGRYSKLPFNNYVFLSSSLREFWGGRYNLLVSSLLRQAVFTPAKKKGYSNSISSLMAFAASGALHMLVAHYTFGYGMIRTMGFFLLQPLIISLEMYIESRYPWLKAKCPPFARCILTMSVFCLTCPLYVGLFTEAMPEFLVNCNRDVKLPTWAVVCSDWIGKAVFGMAVHPLILAGVDAPLKAKTE</sequence>
<dbReference type="GO" id="GO:0016020">
    <property type="term" value="C:membrane"/>
    <property type="evidence" value="ECO:0007669"/>
    <property type="project" value="UniProtKB-SubCell"/>
</dbReference>
<feature type="transmembrane region" description="Helical" evidence="8">
    <location>
        <begin position="124"/>
        <end position="143"/>
    </location>
</feature>
<feature type="transmembrane region" description="Helical" evidence="8">
    <location>
        <begin position="149"/>
        <end position="170"/>
    </location>
</feature>
<dbReference type="AlphaFoldDB" id="A0A7S0H406"/>
<evidence type="ECO:0000256" key="5">
    <source>
        <dbReference type="ARBA" id="ARBA00022692"/>
    </source>
</evidence>
<dbReference type="GO" id="GO:0006629">
    <property type="term" value="P:lipid metabolic process"/>
    <property type="evidence" value="ECO:0007669"/>
    <property type="project" value="InterPro"/>
</dbReference>
<dbReference type="PANTHER" id="PTHR31595">
    <property type="entry name" value="LONG-CHAIN-ALCOHOL O-FATTY-ACYLTRANSFERASE 3-RELATED"/>
    <property type="match status" value="1"/>
</dbReference>
<keyword evidence="5 8" id="KW-0812">Transmembrane</keyword>
<keyword evidence="4" id="KW-0808">Transferase</keyword>
<dbReference type="EMBL" id="HBEM01025081">
    <property type="protein sequence ID" value="CAD8458088.1"/>
    <property type="molecule type" value="Transcribed_RNA"/>
</dbReference>
<evidence type="ECO:0000256" key="7">
    <source>
        <dbReference type="ARBA" id="ARBA00023136"/>
    </source>
</evidence>
<evidence type="ECO:0000256" key="3">
    <source>
        <dbReference type="ARBA" id="ARBA00007282"/>
    </source>
</evidence>
<proteinExistence type="inferred from homology"/>
<feature type="transmembrane region" description="Helical" evidence="8">
    <location>
        <begin position="182"/>
        <end position="203"/>
    </location>
</feature>
<protein>
    <recommendedName>
        <fullName evidence="9">Wax synthase domain-containing protein</fullName>
    </recommendedName>
</protein>
<gene>
    <name evidence="10" type="ORF">LAMO00422_LOCUS17039</name>
</gene>
<name>A0A7S0H406_9EUKA</name>
<evidence type="ECO:0000256" key="6">
    <source>
        <dbReference type="ARBA" id="ARBA00022989"/>
    </source>
</evidence>
<evidence type="ECO:0000256" key="1">
    <source>
        <dbReference type="ARBA" id="ARBA00004141"/>
    </source>
</evidence>
<accession>A0A7S0H406</accession>
<dbReference type="InterPro" id="IPR032805">
    <property type="entry name" value="Wax_synthase_dom"/>
</dbReference>
<dbReference type="Pfam" id="PF13813">
    <property type="entry name" value="MBOAT_2"/>
    <property type="match status" value="1"/>
</dbReference>
<comment type="subcellular location">
    <subcellularLocation>
        <location evidence="1">Membrane</location>
        <topology evidence="1">Multi-pass membrane protein</topology>
    </subcellularLocation>
</comment>
<dbReference type="PANTHER" id="PTHR31595:SF57">
    <property type="entry name" value="OS04G0481900 PROTEIN"/>
    <property type="match status" value="1"/>
</dbReference>
<feature type="domain" description="Wax synthase" evidence="9">
    <location>
        <begin position="82"/>
        <end position="158"/>
    </location>
</feature>
<reference evidence="10" key="1">
    <citation type="submission" date="2021-01" db="EMBL/GenBank/DDBJ databases">
        <authorList>
            <person name="Corre E."/>
            <person name="Pelletier E."/>
            <person name="Niang G."/>
            <person name="Scheremetjew M."/>
            <person name="Finn R."/>
            <person name="Kale V."/>
            <person name="Holt S."/>
            <person name="Cochrane G."/>
            <person name="Meng A."/>
            <person name="Brown T."/>
            <person name="Cohen L."/>
        </authorList>
    </citation>
    <scope>NUCLEOTIDE SEQUENCE</scope>
    <source>
        <strain evidence="10">CCMP2058</strain>
    </source>
</reference>
<evidence type="ECO:0000256" key="2">
    <source>
        <dbReference type="ARBA" id="ARBA00005179"/>
    </source>
</evidence>
<evidence type="ECO:0000256" key="8">
    <source>
        <dbReference type="SAM" id="Phobius"/>
    </source>
</evidence>
<evidence type="ECO:0000259" key="9">
    <source>
        <dbReference type="Pfam" id="PF13813"/>
    </source>
</evidence>
<organism evidence="10">
    <name type="scientific">Amorphochlora amoebiformis</name>
    <dbReference type="NCBI Taxonomy" id="1561963"/>
    <lineage>
        <taxon>Eukaryota</taxon>
        <taxon>Sar</taxon>
        <taxon>Rhizaria</taxon>
        <taxon>Cercozoa</taxon>
        <taxon>Chlorarachniophyceae</taxon>
        <taxon>Amorphochlora</taxon>
    </lineage>
</organism>
<dbReference type="InterPro" id="IPR044851">
    <property type="entry name" value="Wax_synthase"/>
</dbReference>
<evidence type="ECO:0000313" key="10">
    <source>
        <dbReference type="EMBL" id="CAD8458088.1"/>
    </source>
</evidence>
<dbReference type="GO" id="GO:0008374">
    <property type="term" value="F:O-acyltransferase activity"/>
    <property type="evidence" value="ECO:0007669"/>
    <property type="project" value="InterPro"/>
</dbReference>